<dbReference type="AlphaFoldDB" id="A0A540R9K5"/>
<keyword evidence="2" id="KW-0472">Membrane</keyword>
<feature type="transmembrane region" description="Helical" evidence="2">
    <location>
        <begin position="21"/>
        <end position="44"/>
    </location>
</feature>
<dbReference type="Proteomes" id="UP000318080">
    <property type="component" value="Unassembled WGS sequence"/>
</dbReference>
<evidence type="ECO:0000256" key="2">
    <source>
        <dbReference type="SAM" id="Phobius"/>
    </source>
</evidence>
<name>A0A540R9K5_9CORY</name>
<sequence length="205" mass="20449">MVSSKKTGSATARSSESGWPLIAGVVLLAGIVLAAVGFVAWTVWGGGKNSNAERSTVVVTQTASGQGEEAAVPTDEPESESSAPSATSVVPTSTVEASAETGMPEGLTQSGWSGTTAVCGDGETLAFAGRGPDGAAVVCASGGEYIYHSALFGGSLTNTAYLEGPTFYVPTDDSLITVSDGGFGVRQGGARVAGGEFTESWRAQG</sequence>
<dbReference type="RefSeq" id="WP_066509735.1">
    <property type="nucleotide sequence ID" value="NZ_JADPQA010000004.1"/>
</dbReference>
<organism evidence="3 4">
    <name type="scientific">Corynebacterium phoceense</name>
    <dbReference type="NCBI Taxonomy" id="1686286"/>
    <lineage>
        <taxon>Bacteria</taxon>
        <taxon>Bacillati</taxon>
        <taxon>Actinomycetota</taxon>
        <taxon>Actinomycetes</taxon>
        <taxon>Mycobacteriales</taxon>
        <taxon>Corynebacteriaceae</taxon>
        <taxon>Corynebacterium</taxon>
    </lineage>
</organism>
<feature type="compositionally biased region" description="Polar residues" evidence="1">
    <location>
        <begin position="56"/>
        <end position="65"/>
    </location>
</feature>
<feature type="compositionally biased region" description="Low complexity" evidence="1">
    <location>
        <begin position="80"/>
        <end position="99"/>
    </location>
</feature>
<feature type="region of interest" description="Disordered" evidence="1">
    <location>
        <begin position="56"/>
        <end position="114"/>
    </location>
</feature>
<dbReference type="EMBL" id="VHIR01000002">
    <property type="protein sequence ID" value="TQE44422.1"/>
    <property type="molecule type" value="Genomic_DNA"/>
</dbReference>
<evidence type="ECO:0000313" key="4">
    <source>
        <dbReference type="Proteomes" id="UP000318080"/>
    </source>
</evidence>
<evidence type="ECO:0000313" key="3">
    <source>
        <dbReference type="EMBL" id="TQE44422.1"/>
    </source>
</evidence>
<keyword evidence="2" id="KW-1133">Transmembrane helix</keyword>
<protein>
    <submittedName>
        <fullName evidence="3">Uncharacterized protein</fullName>
    </submittedName>
</protein>
<dbReference type="STRING" id="1686286.GCA_900092335_00406"/>
<keyword evidence="4" id="KW-1185">Reference proteome</keyword>
<keyword evidence="2" id="KW-0812">Transmembrane</keyword>
<comment type="caution">
    <text evidence="3">The sequence shown here is derived from an EMBL/GenBank/DDBJ whole genome shotgun (WGS) entry which is preliminary data.</text>
</comment>
<accession>A0A540R9K5</accession>
<gene>
    <name evidence="3" type="ORF">EJK80_02250</name>
</gene>
<proteinExistence type="predicted"/>
<reference evidence="3 4" key="1">
    <citation type="submission" date="2019-06" db="EMBL/GenBank/DDBJ databases">
        <title>Draft genome of C. phoceense Strain 272.</title>
        <authorList>
            <person name="Pacheco L.G.C."/>
            <person name="Barberis C.M."/>
            <person name="Almuzara M.N."/>
            <person name="Traglia G.M."/>
            <person name="Santos C.S."/>
            <person name="Rocha D.J.P.G."/>
            <person name="Aguiar E.R.G.R."/>
            <person name="Vay C.A."/>
        </authorList>
    </citation>
    <scope>NUCLEOTIDE SEQUENCE [LARGE SCALE GENOMIC DNA]</scope>
    <source>
        <strain evidence="3 4">272</strain>
    </source>
</reference>
<evidence type="ECO:0000256" key="1">
    <source>
        <dbReference type="SAM" id="MobiDB-lite"/>
    </source>
</evidence>